<dbReference type="Proteomes" id="UP000184476">
    <property type="component" value="Unassembled WGS sequence"/>
</dbReference>
<name>A0A1M5B844_9BACL</name>
<keyword evidence="1" id="KW-0812">Transmembrane</keyword>
<dbReference type="STRING" id="112248.SAMN05444392_11928"/>
<dbReference type="AlphaFoldDB" id="A0A1M5B844"/>
<proteinExistence type="predicted"/>
<feature type="transmembrane region" description="Helical" evidence="1">
    <location>
        <begin position="34"/>
        <end position="54"/>
    </location>
</feature>
<feature type="transmembrane region" description="Helical" evidence="1">
    <location>
        <begin position="60"/>
        <end position="83"/>
    </location>
</feature>
<evidence type="ECO:0000313" key="3">
    <source>
        <dbReference type="Proteomes" id="UP000184476"/>
    </source>
</evidence>
<dbReference type="EMBL" id="FQVL01000019">
    <property type="protein sequence ID" value="SHF38605.1"/>
    <property type="molecule type" value="Genomic_DNA"/>
</dbReference>
<evidence type="ECO:0000256" key="1">
    <source>
        <dbReference type="SAM" id="Phobius"/>
    </source>
</evidence>
<feature type="transmembrane region" description="Helical" evidence="1">
    <location>
        <begin position="6"/>
        <end position="22"/>
    </location>
</feature>
<accession>A0A1M5B844</accession>
<feature type="transmembrane region" description="Helical" evidence="1">
    <location>
        <begin position="90"/>
        <end position="113"/>
    </location>
</feature>
<keyword evidence="3" id="KW-1185">Reference proteome</keyword>
<evidence type="ECO:0000313" key="2">
    <source>
        <dbReference type="EMBL" id="SHF38605.1"/>
    </source>
</evidence>
<sequence length="116" mass="13058">MYASPFVILILTIFIAIFIIWIRVKDKSKSSSILTILSSVLTLVYVGYAIKLLIVAEPQYYGVIAFLSLLCGPVLIVVGLVAFLRDRKNFWARISFTFSICATIFGFLFGMIYDSQ</sequence>
<gene>
    <name evidence="2" type="ORF">SAMN05444392_11928</name>
</gene>
<keyword evidence="1" id="KW-1133">Transmembrane helix</keyword>
<organism evidence="2 3">
    <name type="scientific">Seinonella peptonophila</name>
    <dbReference type="NCBI Taxonomy" id="112248"/>
    <lineage>
        <taxon>Bacteria</taxon>
        <taxon>Bacillati</taxon>
        <taxon>Bacillota</taxon>
        <taxon>Bacilli</taxon>
        <taxon>Bacillales</taxon>
        <taxon>Thermoactinomycetaceae</taxon>
        <taxon>Seinonella</taxon>
    </lineage>
</organism>
<keyword evidence="1" id="KW-0472">Membrane</keyword>
<protein>
    <submittedName>
        <fullName evidence="2">Uncharacterized protein</fullName>
    </submittedName>
</protein>
<reference evidence="2 3" key="1">
    <citation type="submission" date="2016-11" db="EMBL/GenBank/DDBJ databases">
        <authorList>
            <person name="Jaros S."/>
            <person name="Januszkiewicz K."/>
            <person name="Wedrychowicz H."/>
        </authorList>
    </citation>
    <scope>NUCLEOTIDE SEQUENCE [LARGE SCALE GENOMIC DNA]</scope>
    <source>
        <strain evidence="2 3">DSM 44666</strain>
    </source>
</reference>